<dbReference type="InterPro" id="IPR003688">
    <property type="entry name" value="TraG/VirD4"/>
</dbReference>
<name>A0ABU3BUG9_9BACT</name>
<evidence type="ECO:0000256" key="1">
    <source>
        <dbReference type="ARBA" id="ARBA00004651"/>
    </source>
</evidence>
<evidence type="ECO:0000256" key="5">
    <source>
        <dbReference type="ARBA" id="ARBA00022989"/>
    </source>
</evidence>
<sequence length="639" mass="67120">MSLGPSGDPQSPVRTRVSSPSGGPALAAFVLGLPAALALVATTQALAYRAQFHPALGEPLVALPADLAGAAGAGAAVLAVGAVASLWGKARWGWAPFGVLVGLAVPLALLAVGPLYPVDAGARWAWRAVQAGGPDGNFVFLVAGLCFFGGLVVASSIAGSAKVRAAGTHGTASWGNGGSLRSKDGLLLGRHRGTDLRYSGPGHLLTVAPTRAGKGVGAVVPALLEAEDSVLVTDPKGENFALTAAYRRDVIGQRVVALDPFDLADRLDLPTDLRRSALGAYNPLDLVDPASPDAVDDAAMIADMLVVPEPGSPGSFWDDEAKALLAGLVLHVASVAPDRSSRTLLTVRALLTLSPTKFKELMAAMANSLHPAVQRAANRLQQKEDRERSGVVSSAQRHTHFLDSARMEHVLGGSASGDAHAGPALTLADLGRGPFTLYLVLPPDRLDTFSRWLRLVIACAVAELARTPPVRGRRVLFLLDEFANLGPMAPVKRAVSLLAGYGIRVWTFLQDLTQLKGLYPRDWETFVANADVIQAFSVTDQTTAEYLSKMTGRTTVFGQSQSAGKSRGKHYSRSAGSSASEQGRDLVTPDELRRLGPDEQLLLARGEDPVIAAKVQYYADRRLKRRASDVPAALSRSAA</sequence>
<feature type="region of interest" description="Disordered" evidence="7">
    <location>
        <begin position="558"/>
        <end position="588"/>
    </location>
</feature>
<evidence type="ECO:0000256" key="7">
    <source>
        <dbReference type="SAM" id="MobiDB-lite"/>
    </source>
</evidence>
<feature type="transmembrane region" description="Helical" evidence="8">
    <location>
        <begin position="67"/>
        <end position="87"/>
    </location>
</feature>
<comment type="subcellular location">
    <subcellularLocation>
        <location evidence="1">Cell membrane</location>
        <topology evidence="1">Multi-pass membrane protein</topology>
    </subcellularLocation>
</comment>
<dbReference type="Gene3D" id="3.40.50.300">
    <property type="entry name" value="P-loop containing nucleotide triphosphate hydrolases"/>
    <property type="match status" value="1"/>
</dbReference>
<comment type="similarity">
    <text evidence="2">Belongs to the VirD4/TraG family.</text>
</comment>
<dbReference type="InterPro" id="IPR027417">
    <property type="entry name" value="P-loop_NTPase"/>
</dbReference>
<dbReference type="PANTHER" id="PTHR37937:SF1">
    <property type="entry name" value="CONJUGATIVE TRANSFER: DNA TRANSPORT"/>
    <property type="match status" value="1"/>
</dbReference>
<dbReference type="EMBL" id="JAVRHT010000043">
    <property type="protein sequence ID" value="MDT0632943.1"/>
    <property type="molecule type" value="Genomic_DNA"/>
</dbReference>
<evidence type="ECO:0000256" key="3">
    <source>
        <dbReference type="ARBA" id="ARBA00022475"/>
    </source>
</evidence>
<evidence type="ECO:0000256" key="4">
    <source>
        <dbReference type="ARBA" id="ARBA00022692"/>
    </source>
</evidence>
<evidence type="ECO:0000313" key="10">
    <source>
        <dbReference type="Proteomes" id="UP001267426"/>
    </source>
</evidence>
<dbReference type="SUPFAM" id="SSF52540">
    <property type="entry name" value="P-loop containing nucleoside triphosphate hydrolases"/>
    <property type="match status" value="1"/>
</dbReference>
<dbReference type="Pfam" id="PF02534">
    <property type="entry name" value="T4SS-DNA_transf"/>
    <property type="match status" value="1"/>
</dbReference>
<proteinExistence type="inferred from homology"/>
<evidence type="ECO:0000256" key="2">
    <source>
        <dbReference type="ARBA" id="ARBA00008806"/>
    </source>
</evidence>
<evidence type="ECO:0000313" key="9">
    <source>
        <dbReference type="EMBL" id="MDT0632943.1"/>
    </source>
</evidence>
<evidence type="ECO:0000256" key="8">
    <source>
        <dbReference type="SAM" id="Phobius"/>
    </source>
</evidence>
<dbReference type="CDD" id="cd01127">
    <property type="entry name" value="TrwB_TraG_TraD_VirD4"/>
    <property type="match status" value="2"/>
</dbReference>
<comment type="caution">
    <text evidence="9">The sequence shown here is derived from an EMBL/GenBank/DDBJ whole genome shotgun (WGS) entry which is preliminary data.</text>
</comment>
<dbReference type="InterPro" id="IPR051539">
    <property type="entry name" value="T4SS-coupling_protein"/>
</dbReference>
<keyword evidence="4 8" id="KW-0812">Transmembrane</keyword>
<dbReference type="Proteomes" id="UP001267426">
    <property type="component" value="Unassembled WGS sequence"/>
</dbReference>
<evidence type="ECO:0000256" key="6">
    <source>
        <dbReference type="ARBA" id="ARBA00023136"/>
    </source>
</evidence>
<keyword evidence="6 8" id="KW-0472">Membrane</keyword>
<accession>A0ABU3BUG9</accession>
<feature type="transmembrane region" description="Helical" evidence="8">
    <location>
        <begin position="94"/>
        <end position="116"/>
    </location>
</feature>
<organism evidence="9 10">
    <name type="scientific">Rubrivirga litoralis</name>
    <dbReference type="NCBI Taxonomy" id="3075598"/>
    <lineage>
        <taxon>Bacteria</taxon>
        <taxon>Pseudomonadati</taxon>
        <taxon>Rhodothermota</taxon>
        <taxon>Rhodothermia</taxon>
        <taxon>Rhodothermales</taxon>
        <taxon>Rubricoccaceae</taxon>
        <taxon>Rubrivirga</taxon>
    </lineage>
</organism>
<gene>
    <name evidence="9" type="ORF">RM540_14390</name>
</gene>
<dbReference type="PANTHER" id="PTHR37937">
    <property type="entry name" value="CONJUGATIVE TRANSFER: DNA TRANSPORT"/>
    <property type="match status" value="1"/>
</dbReference>
<feature type="transmembrane region" description="Helical" evidence="8">
    <location>
        <begin position="136"/>
        <end position="154"/>
    </location>
</feature>
<feature type="transmembrane region" description="Helical" evidence="8">
    <location>
        <begin position="25"/>
        <end position="47"/>
    </location>
</feature>
<dbReference type="RefSeq" id="WP_311665345.1">
    <property type="nucleotide sequence ID" value="NZ_JAVRHT010000043.1"/>
</dbReference>
<keyword evidence="10" id="KW-1185">Reference proteome</keyword>
<reference evidence="9 10" key="1">
    <citation type="submission" date="2023-09" db="EMBL/GenBank/DDBJ databases">
        <authorList>
            <person name="Rey-Velasco X."/>
        </authorList>
    </citation>
    <scope>NUCLEOTIDE SEQUENCE [LARGE SCALE GENOMIC DNA]</scope>
    <source>
        <strain evidence="9 10">F394</strain>
    </source>
</reference>
<keyword evidence="3" id="KW-1003">Cell membrane</keyword>
<keyword evidence="5 8" id="KW-1133">Transmembrane helix</keyword>
<protein>
    <submittedName>
        <fullName evidence="9">Type IV secretory system conjugative DNA transfer family protein</fullName>
    </submittedName>
</protein>